<dbReference type="InterPro" id="IPR051198">
    <property type="entry name" value="BchE-like"/>
</dbReference>
<dbReference type="InterPro" id="IPR013785">
    <property type="entry name" value="Aldolase_TIM"/>
</dbReference>
<keyword evidence="5" id="KW-0411">Iron-sulfur</keyword>
<dbReference type="PROSITE" id="PS51918">
    <property type="entry name" value="RADICAL_SAM"/>
    <property type="match status" value="1"/>
</dbReference>
<gene>
    <name evidence="7" type="ORF">SAMN02745206_00874</name>
</gene>
<dbReference type="PANTHER" id="PTHR43409:SF4">
    <property type="entry name" value="RADICAL SAM SUPERFAMILY PROTEIN"/>
    <property type="match status" value="1"/>
</dbReference>
<keyword evidence="8" id="KW-1185">Reference proteome</keyword>
<dbReference type="GO" id="GO:0003824">
    <property type="term" value="F:catalytic activity"/>
    <property type="evidence" value="ECO:0007669"/>
    <property type="project" value="InterPro"/>
</dbReference>
<evidence type="ECO:0000313" key="8">
    <source>
        <dbReference type="Proteomes" id="UP000184076"/>
    </source>
</evidence>
<evidence type="ECO:0000256" key="5">
    <source>
        <dbReference type="ARBA" id="ARBA00023014"/>
    </source>
</evidence>
<protein>
    <submittedName>
        <fullName evidence="7">Radical SAM superfamily protein</fullName>
    </submittedName>
</protein>
<evidence type="ECO:0000256" key="4">
    <source>
        <dbReference type="ARBA" id="ARBA00023004"/>
    </source>
</evidence>
<dbReference type="AlphaFoldDB" id="A0A1M4WI71"/>
<dbReference type="SUPFAM" id="SSF102114">
    <property type="entry name" value="Radical SAM enzymes"/>
    <property type="match status" value="1"/>
</dbReference>
<dbReference type="CDD" id="cd01335">
    <property type="entry name" value="Radical_SAM"/>
    <property type="match status" value="1"/>
</dbReference>
<organism evidence="7 8">
    <name type="scientific">Desulfacinum infernum DSM 9756</name>
    <dbReference type="NCBI Taxonomy" id="1121391"/>
    <lineage>
        <taxon>Bacteria</taxon>
        <taxon>Pseudomonadati</taxon>
        <taxon>Thermodesulfobacteriota</taxon>
        <taxon>Syntrophobacteria</taxon>
        <taxon>Syntrophobacterales</taxon>
        <taxon>Syntrophobacteraceae</taxon>
        <taxon>Desulfacinum</taxon>
    </lineage>
</organism>
<dbReference type="InterPro" id="IPR058240">
    <property type="entry name" value="rSAM_sf"/>
</dbReference>
<dbReference type="InterPro" id="IPR006638">
    <property type="entry name" value="Elp3/MiaA/NifB-like_rSAM"/>
</dbReference>
<evidence type="ECO:0000256" key="3">
    <source>
        <dbReference type="ARBA" id="ARBA00022723"/>
    </source>
</evidence>
<reference evidence="8" key="1">
    <citation type="submission" date="2016-11" db="EMBL/GenBank/DDBJ databases">
        <authorList>
            <person name="Varghese N."/>
            <person name="Submissions S."/>
        </authorList>
    </citation>
    <scope>NUCLEOTIDE SEQUENCE [LARGE SCALE GENOMIC DNA]</scope>
    <source>
        <strain evidence="8">DSM 9756</strain>
    </source>
</reference>
<keyword evidence="2" id="KW-0949">S-adenosyl-L-methionine</keyword>
<dbReference type="InterPro" id="IPR007197">
    <property type="entry name" value="rSAM"/>
</dbReference>
<evidence type="ECO:0000256" key="1">
    <source>
        <dbReference type="ARBA" id="ARBA00001966"/>
    </source>
</evidence>
<accession>A0A1M4WI71</accession>
<name>A0A1M4WI71_9BACT</name>
<proteinExistence type="predicted"/>
<evidence type="ECO:0000313" key="7">
    <source>
        <dbReference type="EMBL" id="SHE80860.1"/>
    </source>
</evidence>
<dbReference type="SFLD" id="SFLDS00029">
    <property type="entry name" value="Radical_SAM"/>
    <property type="match status" value="1"/>
</dbReference>
<dbReference type="SMART" id="SM00729">
    <property type="entry name" value="Elp3"/>
    <property type="match status" value="1"/>
</dbReference>
<sequence length="292" mass="32758">MDGLHYEGMIIRPPSEAESIILQVTRGCSHNKCTFCGTYKGVRFRIKDDAIIDRDIDYAARNLQFLRRVFLADGDALIIPQGRLAGILQKIRTRMPWIQRVGLYGNAKSILRKSPQELEELRDLGLGIVYLGVESGDPQTLKDIRKGVSREKMVEAGRRIREAGIKLSVTVLLGVAGRERSLEHARATGSILSEIDPNYVGALTLMVLPNTELGRRAQEGAFELPEPRELLVELREMLAHTHMSRGLFLSNHASNYLPLKVKMPSDKEKALALIDAALEGRVRLKPEWMRAL</sequence>
<dbReference type="SFLD" id="SFLDG01095">
    <property type="entry name" value="Uncharacterised_Radical_SAM_Su"/>
    <property type="match status" value="1"/>
</dbReference>
<dbReference type="GO" id="GO:0046872">
    <property type="term" value="F:metal ion binding"/>
    <property type="evidence" value="ECO:0007669"/>
    <property type="project" value="UniProtKB-KW"/>
</dbReference>
<evidence type="ECO:0000256" key="2">
    <source>
        <dbReference type="ARBA" id="ARBA00022691"/>
    </source>
</evidence>
<dbReference type="OrthoDB" id="5470216at2"/>
<keyword evidence="4" id="KW-0408">Iron</keyword>
<keyword evidence="3" id="KW-0479">Metal-binding</keyword>
<dbReference type="RefSeq" id="WP_084076160.1">
    <property type="nucleotide sequence ID" value="NZ_FQVB01000007.1"/>
</dbReference>
<feature type="domain" description="Radical SAM core" evidence="6">
    <location>
        <begin position="12"/>
        <end position="241"/>
    </location>
</feature>
<dbReference type="Pfam" id="PF04055">
    <property type="entry name" value="Radical_SAM"/>
    <property type="match status" value="1"/>
</dbReference>
<evidence type="ECO:0000259" key="6">
    <source>
        <dbReference type="PROSITE" id="PS51918"/>
    </source>
</evidence>
<dbReference type="STRING" id="1121391.SAMN02745206_00874"/>
<dbReference type="SFLD" id="SFLDG01082">
    <property type="entry name" value="B12-binding_domain_containing"/>
    <property type="match status" value="1"/>
</dbReference>
<dbReference type="Proteomes" id="UP000184076">
    <property type="component" value="Unassembled WGS sequence"/>
</dbReference>
<comment type="cofactor">
    <cofactor evidence="1">
        <name>[4Fe-4S] cluster</name>
        <dbReference type="ChEBI" id="CHEBI:49883"/>
    </cofactor>
</comment>
<dbReference type="Gene3D" id="3.20.20.70">
    <property type="entry name" value="Aldolase class I"/>
    <property type="match status" value="1"/>
</dbReference>
<dbReference type="EMBL" id="FQVB01000007">
    <property type="protein sequence ID" value="SHE80860.1"/>
    <property type="molecule type" value="Genomic_DNA"/>
</dbReference>
<dbReference type="PANTHER" id="PTHR43409">
    <property type="entry name" value="ANAEROBIC MAGNESIUM-PROTOPORPHYRIN IX MONOMETHYL ESTER CYCLASE-RELATED"/>
    <property type="match status" value="1"/>
</dbReference>
<dbReference type="GO" id="GO:0051536">
    <property type="term" value="F:iron-sulfur cluster binding"/>
    <property type="evidence" value="ECO:0007669"/>
    <property type="project" value="UniProtKB-KW"/>
</dbReference>